<gene>
    <name evidence="14" type="primary">folK</name>
    <name evidence="14" type="ORF">H7F51_15740</name>
</gene>
<keyword evidence="6" id="KW-0547">Nucleotide-binding</keyword>
<accession>A0A7X1KMT2</accession>
<dbReference type="PANTHER" id="PTHR43071">
    <property type="entry name" value="2-AMINO-4-HYDROXY-6-HYDROXYMETHYLDIHYDROPTERIDINE PYROPHOSPHOKINASE"/>
    <property type="match status" value="1"/>
</dbReference>
<evidence type="ECO:0000313" key="15">
    <source>
        <dbReference type="Proteomes" id="UP000566813"/>
    </source>
</evidence>
<keyword evidence="9" id="KW-0289">Folate biosynthesis</keyword>
<dbReference type="InterPro" id="IPR035907">
    <property type="entry name" value="Hppk_sf"/>
</dbReference>
<keyword evidence="15" id="KW-1185">Reference proteome</keyword>
<evidence type="ECO:0000256" key="10">
    <source>
        <dbReference type="ARBA" id="ARBA00029409"/>
    </source>
</evidence>
<feature type="domain" description="7,8-dihydro-6-hydroxymethylpterin-pyrophosphokinase" evidence="13">
    <location>
        <begin position="93"/>
        <end position="104"/>
    </location>
</feature>
<evidence type="ECO:0000256" key="5">
    <source>
        <dbReference type="ARBA" id="ARBA00022679"/>
    </source>
</evidence>
<comment type="pathway">
    <text evidence="1">Cofactor biosynthesis; tetrahydrofolate biosynthesis; 2-amino-4-hydroxy-6-hydroxymethyl-7,8-dihydropteridine diphosphate from 7,8-dihydroneopterin triphosphate: step 4/4.</text>
</comment>
<dbReference type="Proteomes" id="UP000566813">
    <property type="component" value="Unassembled WGS sequence"/>
</dbReference>
<dbReference type="GO" id="GO:0046656">
    <property type="term" value="P:folic acid biosynthetic process"/>
    <property type="evidence" value="ECO:0007669"/>
    <property type="project" value="UniProtKB-KW"/>
</dbReference>
<dbReference type="EC" id="2.7.6.3" evidence="3"/>
<evidence type="ECO:0000256" key="2">
    <source>
        <dbReference type="ARBA" id="ARBA00005810"/>
    </source>
</evidence>
<comment type="function">
    <text evidence="10">Catalyzes the transfer of pyrophosphate from adenosine triphosphate (ATP) to 6-hydroxymethyl-7,8-dihydropterin, an enzymatic step in folate biosynthesis pathway.</text>
</comment>
<name>A0A7X1KMT2_9SPHN</name>
<evidence type="ECO:0000256" key="8">
    <source>
        <dbReference type="ARBA" id="ARBA00022840"/>
    </source>
</evidence>
<dbReference type="UniPathway" id="UPA00077">
    <property type="reaction ID" value="UER00155"/>
</dbReference>
<comment type="similarity">
    <text evidence="2">Belongs to the HPPK family.</text>
</comment>
<evidence type="ECO:0000256" key="7">
    <source>
        <dbReference type="ARBA" id="ARBA00022777"/>
    </source>
</evidence>
<proteinExistence type="inferred from homology"/>
<dbReference type="PANTHER" id="PTHR43071:SF1">
    <property type="entry name" value="2-AMINO-4-HYDROXY-6-HYDROXYMETHYLDIHYDROPTERIDINE PYROPHOSPHOKINASE"/>
    <property type="match status" value="1"/>
</dbReference>
<dbReference type="GO" id="GO:0046654">
    <property type="term" value="P:tetrahydrofolate biosynthetic process"/>
    <property type="evidence" value="ECO:0007669"/>
    <property type="project" value="UniProtKB-UniPathway"/>
</dbReference>
<evidence type="ECO:0000256" key="12">
    <source>
        <dbReference type="ARBA" id="ARBA00033413"/>
    </source>
</evidence>
<keyword evidence="7 14" id="KW-0418">Kinase</keyword>
<dbReference type="Pfam" id="PF01288">
    <property type="entry name" value="HPPK"/>
    <property type="match status" value="1"/>
</dbReference>
<protein>
    <recommendedName>
        <fullName evidence="4">2-amino-4-hydroxy-6-hydroxymethyldihydropteridine pyrophosphokinase</fullName>
        <ecNumber evidence="3">2.7.6.3</ecNumber>
    </recommendedName>
    <alternativeName>
        <fullName evidence="11">6-hydroxymethyl-7,8-dihydropterin pyrophosphokinase</fullName>
    </alternativeName>
    <alternativeName>
        <fullName evidence="12">7,8-dihydro-6-hydroxymethylpterin-pyrophosphokinase</fullName>
    </alternativeName>
</protein>
<dbReference type="Gene3D" id="3.30.70.560">
    <property type="entry name" value="7,8-Dihydro-6-hydroxymethylpterin-pyrophosphokinase HPPK"/>
    <property type="match status" value="1"/>
</dbReference>
<dbReference type="InterPro" id="IPR000550">
    <property type="entry name" value="Hppk"/>
</dbReference>
<dbReference type="GO" id="GO:0016301">
    <property type="term" value="F:kinase activity"/>
    <property type="evidence" value="ECO:0007669"/>
    <property type="project" value="UniProtKB-KW"/>
</dbReference>
<evidence type="ECO:0000256" key="6">
    <source>
        <dbReference type="ARBA" id="ARBA00022741"/>
    </source>
</evidence>
<dbReference type="EMBL" id="JACLAW010000013">
    <property type="protein sequence ID" value="MBC2666971.1"/>
    <property type="molecule type" value="Genomic_DNA"/>
</dbReference>
<keyword evidence="5 14" id="KW-0808">Transferase</keyword>
<evidence type="ECO:0000256" key="4">
    <source>
        <dbReference type="ARBA" id="ARBA00016218"/>
    </source>
</evidence>
<evidence type="ECO:0000256" key="3">
    <source>
        <dbReference type="ARBA" id="ARBA00013253"/>
    </source>
</evidence>
<keyword evidence="8" id="KW-0067">ATP-binding</keyword>
<evidence type="ECO:0000256" key="9">
    <source>
        <dbReference type="ARBA" id="ARBA00022909"/>
    </source>
</evidence>
<evidence type="ECO:0000313" key="14">
    <source>
        <dbReference type="EMBL" id="MBC2666971.1"/>
    </source>
</evidence>
<dbReference type="NCBIfam" id="TIGR01498">
    <property type="entry name" value="folK"/>
    <property type="match status" value="1"/>
</dbReference>
<comment type="caution">
    <text evidence="14">The sequence shown here is derived from an EMBL/GenBank/DDBJ whole genome shotgun (WGS) entry which is preliminary data.</text>
</comment>
<dbReference type="RefSeq" id="WP_185665267.1">
    <property type="nucleotide sequence ID" value="NZ_JACLAW010000013.1"/>
</dbReference>
<evidence type="ECO:0000256" key="1">
    <source>
        <dbReference type="ARBA" id="ARBA00005051"/>
    </source>
</evidence>
<sequence length="168" mass="18487">MSQRYLIALGSNRRHHRHGGPRAVLAAARLALAEAGITVAGFSPVVASRPLGPSDRTYANAVAAVVAPFDPPEMLARLKEIESRFGRRPRGRRWASRVLDLDVVLWDGGCWADEALIVPHRSFRERIFVLGPALRGVGGWHDPLTGLSLRQLHARLTRPRPAPKPPHT</sequence>
<dbReference type="AlphaFoldDB" id="A0A7X1KMT2"/>
<dbReference type="GO" id="GO:0005524">
    <property type="term" value="F:ATP binding"/>
    <property type="evidence" value="ECO:0007669"/>
    <property type="project" value="UniProtKB-KW"/>
</dbReference>
<reference evidence="14 15" key="1">
    <citation type="submission" date="2020-08" db="EMBL/GenBank/DDBJ databases">
        <title>The genome sequence of type strain Novosphingobium flavum NBRC 111647.</title>
        <authorList>
            <person name="Liu Y."/>
        </authorList>
    </citation>
    <scope>NUCLEOTIDE SEQUENCE [LARGE SCALE GENOMIC DNA]</scope>
    <source>
        <strain evidence="14 15">NBRC 111647</strain>
    </source>
</reference>
<evidence type="ECO:0000259" key="13">
    <source>
        <dbReference type="PROSITE" id="PS00794"/>
    </source>
</evidence>
<dbReference type="GO" id="GO:0003848">
    <property type="term" value="F:2-amino-4-hydroxy-6-hydroxymethyldihydropteridine diphosphokinase activity"/>
    <property type="evidence" value="ECO:0007669"/>
    <property type="project" value="UniProtKB-EC"/>
</dbReference>
<dbReference type="SUPFAM" id="SSF55083">
    <property type="entry name" value="6-hydroxymethyl-7,8-dihydropterin pyrophosphokinase, HPPK"/>
    <property type="match status" value="1"/>
</dbReference>
<dbReference type="PROSITE" id="PS00794">
    <property type="entry name" value="HPPK"/>
    <property type="match status" value="1"/>
</dbReference>
<evidence type="ECO:0000256" key="11">
    <source>
        <dbReference type="ARBA" id="ARBA00029766"/>
    </source>
</evidence>
<organism evidence="14 15">
    <name type="scientific">Novosphingobium flavum</name>
    <dbReference type="NCBI Taxonomy" id="1778672"/>
    <lineage>
        <taxon>Bacteria</taxon>
        <taxon>Pseudomonadati</taxon>
        <taxon>Pseudomonadota</taxon>
        <taxon>Alphaproteobacteria</taxon>
        <taxon>Sphingomonadales</taxon>
        <taxon>Sphingomonadaceae</taxon>
        <taxon>Novosphingobium</taxon>
    </lineage>
</organism>